<dbReference type="AlphaFoldDB" id="A0A239G8D2"/>
<evidence type="ECO:0000313" key="1">
    <source>
        <dbReference type="EMBL" id="SNS65341.1"/>
    </source>
</evidence>
<name>A0A239G8D2_9BURK</name>
<evidence type="ECO:0000313" key="2">
    <source>
        <dbReference type="Proteomes" id="UP000198284"/>
    </source>
</evidence>
<accession>A0A239G8D2</accession>
<sequence length="62" mass="6716">MWLGVENEAGQIYRLIGVEGIAEYVAMLKRLDAAGYWVQSIEADVSSALHAIVRAPGDVQSP</sequence>
<organism evidence="1 2">
    <name type="scientific">Noviherbaspirillum humi</name>
    <dbReference type="NCBI Taxonomy" id="1688639"/>
    <lineage>
        <taxon>Bacteria</taxon>
        <taxon>Pseudomonadati</taxon>
        <taxon>Pseudomonadota</taxon>
        <taxon>Betaproteobacteria</taxon>
        <taxon>Burkholderiales</taxon>
        <taxon>Oxalobacteraceae</taxon>
        <taxon>Noviherbaspirillum</taxon>
    </lineage>
</organism>
<dbReference type="Proteomes" id="UP000198284">
    <property type="component" value="Unassembled WGS sequence"/>
</dbReference>
<protein>
    <submittedName>
        <fullName evidence="1">Uncharacterized protein</fullName>
    </submittedName>
</protein>
<keyword evidence="2" id="KW-1185">Reference proteome</keyword>
<gene>
    <name evidence="1" type="ORF">SAMN06265795_104294</name>
</gene>
<reference evidence="1 2" key="1">
    <citation type="submission" date="2017-06" db="EMBL/GenBank/DDBJ databases">
        <authorList>
            <person name="Kim H.J."/>
            <person name="Triplett B.A."/>
        </authorList>
    </citation>
    <scope>NUCLEOTIDE SEQUENCE [LARGE SCALE GENOMIC DNA]</scope>
    <source>
        <strain evidence="1 2">U15</strain>
    </source>
</reference>
<proteinExistence type="predicted"/>
<dbReference type="EMBL" id="FZOT01000004">
    <property type="protein sequence ID" value="SNS65341.1"/>
    <property type="molecule type" value="Genomic_DNA"/>
</dbReference>